<evidence type="ECO:0000313" key="2">
    <source>
        <dbReference type="EnsemblMetazoa" id="ISCW015910-PA"/>
    </source>
</evidence>
<keyword evidence="3" id="KW-1185">Reference proteome</keyword>
<reference evidence="1 3" key="1">
    <citation type="submission" date="2008-03" db="EMBL/GenBank/DDBJ databases">
        <title>Annotation of Ixodes scapularis.</title>
        <authorList>
            <consortium name="Ixodes scapularis Genome Project Consortium"/>
            <person name="Caler E."/>
            <person name="Hannick L.I."/>
            <person name="Bidwell S."/>
            <person name="Joardar V."/>
            <person name="Thiagarajan M."/>
            <person name="Amedeo P."/>
            <person name="Galinsky K.J."/>
            <person name="Schobel S."/>
            <person name="Inman J."/>
            <person name="Hostetler J."/>
            <person name="Miller J."/>
            <person name="Hammond M."/>
            <person name="Megy K."/>
            <person name="Lawson D."/>
            <person name="Kodira C."/>
            <person name="Sutton G."/>
            <person name="Meyer J."/>
            <person name="Hill C.A."/>
            <person name="Birren B."/>
            <person name="Nene V."/>
            <person name="Collins F."/>
            <person name="Alarcon-Chaidez F."/>
            <person name="Wikel S."/>
            <person name="Strausberg R."/>
        </authorList>
    </citation>
    <scope>NUCLEOTIDE SEQUENCE [LARGE SCALE GENOMIC DNA]</scope>
    <source>
        <strain evidence="3">Wikel</strain>
        <strain evidence="1">Wikel colony</strain>
    </source>
</reference>
<dbReference type="EMBL" id="DS616194">
    <property type="protein sequence ID" value="EEC00404.1"/>
    <property type="molecule type" value="Genomic_DNA"/>
</dbReference>
<sequence length="135" mass="15155">MREREKETPSEVVHFASHGNVFAFKVQNNCRHLSSTVRVPSSSCSVIYEGSGERKRAEHSACTPRCQTGACRRSSGKSACSHDMIAGEKERRQTEMSVWERGDCRQAERRNCVVKSETAEKKVVVCNHQTVATRP</sequence>
<proteinExistence type="predicted"/>
<dbReference type="Proteomes" id="UP000001555">
    <property type="component" value="Unassembled WGS sequence"/>
</dbReference>
<evidence type="ECO:0000313" key="1">
    <source>
        <dbReference type="EMBL" id="EEC00404.1"/>
    </source>
</evidence>
<dbReference type="EMBL" id="ABJB010709924">
    <property type="status" value="NOT_ANNOTATED_CDS"/>
    <property type="molecule type" value="Genomic_DNA"/>
</dbReference>
<dbReference type="VEuPathDB" id="VectorBase:ISCW015910"/>
<dbReference type="EnsemblMetazoa" id="ISCW015910-RA">
    <property type="protein sequence ID" value="ISCW015910-PA"/>
    <property type="gene ID" value="ISCW015910"/>
</dbReference>
<dbReference type="HOGENOM" id="CLU_1888027_0_0_1"/>
<gene>
    <name evidence="1" type="ORF">IscW_ISCW015910</name>
</gene>
<dbReference type="VEuPathDB" id="VectorBase:ISCI015910"/>
<dbReference type="PaxDb" id="6945-B7P1D2"/>
<dbReference type="AlphaFoldDB" id="B7P1D2"/>
<reference evidence="2" key="2">
    <citation type="submission" date="2020-05" db="UniProtKB">
        <authorList>
            <consortium name="EnsemblMetazoa"/>
        </authorList>
    </citation>
    <scope>IDENTIFICATION</scope>
    <source>
        <strain evidence="2">wikel</strain>
    </source>
</reference>
<evidence type="ECO:0000313" key="3">
    <source>
        <dbReference type="Proteomes" id="UP000001555"/>
    </source>
</evidence>
<protein>
    <submittedName>
        <fullName evidence="1 2">Uncharacterized protein</fullName>
    </submittedName>
</protein>
<organism>
    <name type="scientific">Ixodes scapularis</name>
    <name type="common">Black-legged tick</name>
    <name type="synonym">Deer tick</name>
    <dbReference type="NCBI Taxonomy" id="6945"/>
    <lineage>
        <taxon>Eukaryota</taxon>
        <taxon>Metazoa</taxon>
        <taxon>Ecdysozoa</taxon>
        <taxon>Arthropoda</taxon>
        <taxon>Chelicerata</taxon>
        <taxon>Arachnida</taxon>
        <taxon>Acari</taxon>
        <taxon>Parasitiformes</taxon>
        <taxon>Ixodida</taxon>
        <taxon>Ixodoidea</taxon>
        <taxon>Ixodidae</taxon>
        <taxon>Ixodinae</taxon>
        <taxon>Ixodes</taxon>
    </lineage>
</organism>
<accession>B7P1D2</accession>
<name>B7P1D2_IXOSC</name>
<dbReference type="InParanoid" id="B7P1D2"/>